<gene>
    <name evidence="1" type="ORF">HPB49_003690</name>
</gene>
<protein>
    <submittedName>
        <fullName evidence="1">Uncharacterized protein</fullName>
    </submittedName>
</protein>
<organism evidence="1 2">
    <name type="scientific">Dermacentor silvarum</name>
    <name type="common">Tick</name>
    <dbReference type="NCBI Taxonomy" id="543639"/>
    <lineage>
        <taxon>Eukaryota</taxon>
        <taxon>Metazoa</taxon>
        <taxon>Ecdysozoa</taxon>
        <taxon>Arthropoda</taxon>
        <taxon>Chelicerata</taxon>
        <taxon>Arachnida</taxon>
        <taxon>Acari</taxon>
        <taxon>Parasitiformes</taxon>
        <taxon>Ixodida</taxon>
        <taxon>Ixodoidea</taxon>
        <taxon>Ixodidae</taxon>
        <taxon>Rhipicephalinae</taxon>
        <taxon>Dermacentor</taxon>
    </lineage>
</organism>
<accession>A0ACB8DTU0</accession>
<evidence type="ECO:0000313" key="2">
    <source>
        <dbReference type="Proteomes" id="UP000821865"/>
    </source>
</evidence>
<comment type="caution">
    <text evidence="1">The sequence shown here is derived from an EMBL/GenBank/DDBJ whole genome shotgun (WGS) entry which is preliminary data.</text>
</comment>
<sequence>MHRKIGDSLLLPILLRGGFCRPKAVNPASQTGTLSGRPEPSPLSPVPNTLWKIGSHPCCKTITYVTPYLHLNATDKLKLNTIIERAYKQALQLPIFTSNEKLDALGLHNIIDELIESQRITQHERLANSTTGGHILRTLGITYTTQFGPKVPVPPNIRAQLVTSPIPRNMHPEHNQERRADRAKHLQKRYAQAADGAYVDTAEYPHQNAIAVAVVMGWDA</sequence>
<name>A0ACB8DTU0_DERSI</name>
<keyword evidence="2" id="KW-1185">Reference proteome</keyword>
<proteinExistence type="predicted"/>
<evidence type="ECO:0000313" key="1">
    <source>
        <dbReference type="EMBL" id="KAH7977815.1"/>
    </source>
</evidence>
<reference evidence="1" key="1">
    <citation type="submission" date="2020-05" db="EMBL/GenBank/DDBJ databases">
        <title>Large-scale comparative analyses of tick genomes elucidate their genetic diversity and vector capacities.</title>
        <authorList>
            <person name="Jia N."/>
            <person name="Wang J."/>
            <person name="Shi W."/>
            <person name="Du L."/>
            <person name="Sun Y."/>
            <person name="Zhan W."/>
            <person name="Jiang J."/>
            <person name="Wang Q."/>
            <person name="Zhang B."/>
            <person name="Ji P."/>
            <person name="Sakyi L.B."/>
            <person name="Cui X."/>
            <person name="Yuan T."/>
            <person name="Jiang B."/>
            <person name="Yang W."/>
            <person name="Lam T.T.-Y."/>
            <person name="Chang Q."/>
            <person name="Ding S."/>
            <person name="Wang X."/>
            <person name="Zhu J."/>
            <person name="Ruan X."/>
            <person name="Zhao L."/>
            <person name="Wei J."/>
            <person name="Que T."/>
            <person name="Du C."/>
            <person name="Cheng J."/>
            <person name="Dai P."/>
            <person name="Han X."/>
            <person name="Huang E."/>
            <person name="Gao Y."/>
            <person name="Liu J."/>
            <person name="Shao H."/>
            <person name="Ye R."/>
            <person name="Li L."/>
            <person name="Wei W."/>
            <person name="Wang X."/>
            <person name="Wang C."/>
            <person name="Yang T."/>
            <person name="Huo Q."/>
            <person name="Li W."/>
            <person name="Guo W."/>
            <person name="Chen H."/>
            <person name="Zhou L."/>
            <person name="Ni X."/>
            <person name="Tian J."/>
            <person name="Zhou Y."/>
            <person name="Sheng Y."/>
            <person name="Liu T."/>
            <person name="Pan Y."/>
            <person name="Xia L."/>
            <person name="Li J."/>
            <person name="Zhao F."/>
            <person name="Cao W."/>
        </authorList>
    </citation>
    <scope>NUCLEOTIDE SEQUENCE</scope>
    <source>
        <strain evidence="1">Dsil-2018</strain>
    </source>
</reference>
<dbReference type="EMBL" id="CM023470">
    <property type="protein sequence ID" value="KAH7977815.1"/>
    <property type="molecule type" value="Genomic_DNA"/>
</dbReference>
<dbReference type="Proteomes" id="UP000821865">
    <property type="component" value="Chromosome 1"/>
</dbReference>